<dbReference type="InterPro" id="IPR043136">
    <property type="entry name" value="B30.2/SPRY_sf"/>
</dbReference>
<dbReference type="EMBL" id="ASPP01013060">
    <property type="protein sequence ID" value="ETO19995.1"/>
    <property type="molecule type" value="Genomic_DNA"/>
</dbReference>
<proteinExistence type="predicted"/>
<organism evidence="1 2">
    <name type="scientific">Reticulomyxa filosa</name>
    <dbReference type="NCBI Taxonomy" id="46433"/>
    <lineage>
        <taxon>Eukaryota</taxon>
        <taxon>Sar</taxon>
        <taxon>Rhizaria</taxon>
        <taxon>Retaria</taxon>
        <taxon>Foraminifera</taxon>
        <taxon>Monothalamids</taxon>
        <taxon>Reticulomyxidae</taxon>
        <taxon>Reticulomyxa</taxon>
    </lineage>
</organism>
<name>X6N154_RETFI</name>
<evidence type="ECO:0008006" key="3">
    <source>
        <dbReference type="Google" id="ProtNLM"/>
    </source>
</evidence>
<evidence type="ECO:0000313" key="1">
    <source>
        <dbReference type="EMBL" id="ETO19995.1"/>
    </source>
</evidence>
<reference evidence="1 2" key="1">
    <citation type="journal article" date="2013" name="Curr. Biol.">
        <title>The Genome of the Foraminiferan Reticulomyxa filosa.</title>
        <authorList>
            <person name="Glockner G."/>
            <person name="Hulsmann N."/>
            <person name="Schleicher M."/>
            <person name="Noegel A.A."/>
            <person name="Eichinger L."/>
            <person name="Gallinger C."/>
            <person name="Pawlowski J."/>
            <person name="Sierra R."/>
            <person name="Euteneuer U."/>
            <person name="Pillet L."/>
            <person name="Moustafa A."/>
            <person name="Platzer M."/>
            <person name="Groth M."/>
            <person name="Szafranski K."/>
            <person name="Schliwa M."/>
        </authorList>
    </citation>
    <scope>NUCLEOTIDE SEQUENCE [LARGE SCALE GENOMIC DNA]</scope>
</reference>
<dbReference type="Gene3D" id="2.60.120.920">
    <property type="match status" value="1"/>
</dbReference>
<gene>
    <name evidence="1" type="ORF">RFI_17226</name>
</gene>
<sequence length="229" mass="26289">LQTPATLCSFAYFANKYDLDLSDQNRRIRGSDDGTSLHCSRLGNLCILRDGFDTGKHLFKIKCRVKCPNLSNQIGFLTNPKCVDMPNGKSLHLSQCPDIGLSYYLMSNGKLYHYNGFENYRRCYMDDECYEKGVDDYKEAQMQITDMAKKKQVAIQHSHSHSHSHHFTEIKWKNGDIIVLLLDCDNKEITFFVNHVLVGVIKNIPANYSYFLAVCCCSKISHCDYQCIQ</sequence>
<dbReference type="InterPro" id="IPR013320">
    <property type="entry name" value="ConA-like_dom_sf"/>
</dbReference>
<dbReference type="Proteomes" id="UP000023152">
    <property type="component" value="Unassembled WGS sequence"/>
</dbReference>
<dbReference type="AlphaFoldDB" id="X6N154"/>
<comment type="caution">
    <text evidence="1">The sequence shown here is derived from an EMBL/GenBank/DDBJ whole genome shotgun (WGS) entry which is preliminary data.</text>
</comment>
<feature type="non-terminal residue" evidence="1">
    <location>
        <position position="1"/>
    </location>
</feature>
<evidence type="ECO:0000313" key="2">
    <source>
        <dbReference type="Proteomes" id="UP000023152"/>
    </source>
</evidence>
<accession>X6N154</accession>
<protein>
    <recommendedName>
        <fullName evidence="3">SPRY domain-containing protein</fullName>
    </recommendedName>
</protein>
<keyword evidence="2" id="KW-1185">Reference proteome</keyword>
<dbReference type="SUPFAM" id="SSF49899">
    <property type="entry name" value="Concanavalin A-like lectins/glucanases"/>
    <property type="match status" value="1"/>
</dbReference>